<keyword evidence="3 6" id="KW-1133">Transmembrane helix</keyword>
<dbReference type="Pfam" id="PF04357">
    <property type="entry name" value="TamB"/>
    <property type="match status" value="1"/>
</dbReference>
<evidence type="ECO:0000259" key="7">
    <source>
        <dbReference type="Pfam" id="PF04357"/>
    </source>
</evidence>
<dbReference type="EMBL" id="JBEPSH010000009">
    <property type="protein sequence ID" value="MET4579370.1"/>
    <property type="molecule type" value="Genomic_DNA"/>
</dbReference>
<protein>
    <submittedName>
        <fullName evidence="8">Translocation and assembly module TamB</fullName>
    </submittedName>
</protein>
<evidence type="ECO:0000256" key="6">
    <source>
        <dbReference type="SAM" id="Phobius"/>
    </source>
</evidence>
<feature type="compositionally biased region" description="Low complexity" evidence="5">
    <location>
        <begin position="401"/>
        <end position="416"/>
    </location>
</feature>
<feature type="region of interest" description="Disordered" evidence="5">
    <location>
        <begin position="396"/>
        <end position="431"/>
    </location>
</feature>
<reference evidence="8 9" key="1">
    <citation type="submission" date="2024-06" db="EMBL/GenBank/DDBJ databases">
        <title>Sorghum-associated microbial communities from plants grown in Nebraska, USA.</title>
        <authorList>
            <person name="Schachtman D."/>
        </authorList>
    </citation>
    <scope>NUCLEOTIDE SEQUENCE [LARGE SCALE GENOMIC DNA]</scope>
    <source>
        <strain evidence="8 9">2709</strain>
    </source>
</reference>
<evidence type="ECO:0000256" key="2">
    <source>
        <dbReference type="ARBA" id="ARBA00022692"/>
    </source>
</evidence>
<evidence type="ECO:0000256" key="5">
    <source>
        <dbReference type="SAM" id="MobiDB-lite"/>
    </source>
</evidence>
<evidence type="ECO:0000313" key="9">
    <source>
        <dbReference type="Proteomes" id="UP001549320"/>
    </source>
</evidence>
<keyword evidence="9" id="KW-1185">Reference proteome</keyword>
<gene>
    <name evidence="8" type="ORF">ABIE13_004498</name>
</gene>
<feature type="transmembrane region" description="Helical" evidence="6">
    <location>
        <begin position="43"/>
        <end position="65"/>
    </location>
</feature>
<evidence type="ECO:0000256" key="3">
    <source>
        <dbReference type="ARBA" id="ARBA00022989"/>
    </source>
</evidence>
<proteinExistence type="predicted"/>
<feature type="region of interest" description="Disordered" evidence="5">
    <location>
        <begin position="1114"/>
        <end position="1139"/>
    </location>
</feature>
<accession>A0ABV2QEA3</accession>
<dbReference type="InterPro" id="IPR007452">
    <property type="entry name" value="TamB_C"/>
</dbReference>
<keyword evidence="4 6" id="KW-0472">Membrane</keyword>
<keyword evidence="2 6" id="KW-0812">Transmembrane</keyword>
<evidence type="ECO:0000256" key="4">
    <source>
        <dbReference type="ARBA" id="ARBA00023136"/>
    </source>
</evidence>
<dbReference type="PANTHER" id="PTHR36985:SF1">
    <property type="entry name" value="TRANSLOCATION AND ASSEMBLY MODULE SUBUNIT TAMB"/>
    <property type="match status" value="1"/>
</dbReference>
<comment type="subcellular location">
    <subcellularLocation>
        <location evidence="1">Membrane</location>
        <topology evidence="1">Single-pass membrane protein</topology>
    </subcellularLocation>
</comment>
<feature type="region of interest" description="Disordered" evidence="5">
    <location>
        <begin position="1"/>
        <end position="34"/>
    </location>
</feature>
<feature type="domain" description="Translocation and assembly module TamB C-terminal" evidence="7">
    <location>
        <begin position="1021"/>
        <end position="1376"/>
    </location>
</feature>
<organism evidence="8 9">
    <name type="scientific">Ottowia thiooxydans</name>
    <dbReference type="NCBI Taxonomy" id="219182"/>
    <lineage>
        <taxon>Bacteria</taxon>
        <taxon>Pseudomonadati</taxon>
        <taxon>Pseudomonadota</taxon>
        <taxon>Betaproteobacteria</taxon>
        <taxon>Burkholderiales</taxon>
        <taxon>Comamonadaceae</taxon>
        <taxon>Ottowia</taxon>
    </lineage>
</organism>
<evidence type="ECO:0000256" key="1">
    <source>
        <dbReference type="ARBA" id="ARBA00004167"/>
    </source>
</evidence>
<evidence type="ECO:0000313" key="8">
    <source>
        <dbReference type="EMBL" id="MET4579370.1"/>
    </source>
</evidence>
<comment type="caution">
    <text evidence="8">The sequence shown here is derived from an EMBL/GenBank/DDBJ whole genome shotgun (WGS) entry which is preliminary data.</text>
</comment>
<name>A0ABV2QEA3_9BURK</name>
<dbReference type="Proteomes" id="UP001549320">
    <property type="component" value="Unassembled WGS sequence"/>
</dbReference>
<dbReference type="PANTHER" id="PTHR36985">
    <property type="entry name" value="TRANSLOCATION AND ASSEMBLY MODULE SUBUNIT TAMB"/>
    <property type="match status" value="1"/>
</dbReference>
<sequence>MTEPSDHSTPAPAPVSDTLPVSASPSPPAPSPPARRRRWLRRFAYFFASVVILLASGLAALWYWAGSDGSLARVLGWGQRYLPPEALGIEGLQGALRRGGEARHIRWNQGGLNVDVYDARYTWDPLALIRGQLHFTSLSARHIRVDDQRPPDSEPSSGPPQALGLPLKVQIDELKAGKLEVVNPQVFSAEDVAGHYGFDGAHHRVRLESATIAQGTYQAEVRLGTVGSPDIDARLSGNFLSPAPEGVQSVPLSVNAQVQGPLTEMRAQAQVRGQATDGDAPLASADATARITPWAALPLPEASARFANLDVAPFWSAGPQTRLTGELSVAPTPASPQTDGKSAGWEVIAQITNALPGPWDKKRLPLERLNTQAIWQDSVATIKALKAELAGGTLETTGSWSASAPSLKSTPTSTSPSAPPAPSPSSGNPGRWQLVTSLNGIDPARLHTQLAPFPLDGRATVSGAGNTLDFDAALQARANRRPPPARTANTAAAALARDIEALRLQSATAQGRWQEGLLQIAKLRVLTSDAELTGSNIEARPDAPSGKGQIQLSAPGALIKLDANVAERAGGGTVNAQVTDLAKVLAWIQKLPGVPSELDSAQANGQLALQGSWQGGWTDPTVKAQLDIPSAQWRVNSGAEAVSNGGALAAGGTAPANGPIALKDTQVNLSGRLAQAELALRGTVMQDKRTLRIRADAGGGRSRAGVTLAASSWQGTLRQLELIAQDPALSQGRTDAPWQVRSRLPVSFSWAPASGAQGGGEFKASAGELLLTAPLKSAAPSQATVAWQPLEWRAGTLSTSGRITGLPLAWAELFAGSQLSDSGVTGDVIFDGQWNAQLGETMRIDAELARTRGDLVVTARDAVTGVQTRIAAGLKDARVQLSSAGQAITLRLNWDTEQLGTVTGEVRSQFASSRNEEGKLSWSWPESAPLSGQLRAALPRVGAWSQLAPPGWRVRGSLAADIRIAGTRAEPLLSGTLGADDLALRSVVDGIEFSGGRLRARLDGQRLILDEFSLRGGGTAEAGGSLRATGEARLQDGQVQASMSATLDRLHASLRADRQVIVSGQLQASVAGRESTVNGRLTVDKALIALPEDSAPTLGSDVVIRGVTRTSAGLAPSPVANEAGSKPVPQGTAGAQAPASLNGEVQIDLGEDFRVRGMGINTRLAGRLSLAMKGAIGNLPRVTGTINTIGGTFRAYSQQLNIETGVIRFNGPATDPTFDILALRPNYQSDQRVGVQVTGSALLPRIRLYAQPDLPDSEKLAWLMLGRAAPSSGAESALLQQAALAIMGGREGRTMASRFGLDELSFSGGADTDSGTAGATVTLGKRLSEKLYATYEHSLAGAMGTLFVYFELSKRWLLRGQAGERSAVDLIYTLSFD</sequence>